<dbReference type="InterPro" id="IPR000477">
    <property type="entry name" value="RT_dom"/>
</dbReference>
<dbReference type="Gramene" id="C.cajan_30857.t">
    <property type="protein sequence ID" value="C.cajan_30857.t"/>
    <property type="gene ID" value="C.cajan_30857"/>
</dbReference>
<evidence type="ECO:0000259" key="1">
    <source>
        <dbReference type="PROSITE" id="PS50878"/>
    </source>
</evidence>
<dbReference type="OMA" id="EAEWHIV"/>
<organism evidence="2 3">
    <name type="scientific">Cajanus cajan</name>
    <name type="common">Pigeon pea</name>
    <name type="synonym">Cajanus indicus</name>
    <dbReference type="NCBI Taxonomy" id="3821"/>
    <lineage>
        <taxon>Eukaryota</taxon>
        <taxon>Viridiplantae</taxon>
        <taxon>Streptophyta</taxon>
        <taxon>Embryophyta</taxon>
        <taxon>Tracheophyta</taxon>
        <taxon>Spermatophyta</taxon>
        <taxon>Magnoliopsida</taxon>
        <taxon>eudicotyledons</taxon>
        <taxon>Gunneridae</taxon>
        <taxon>Pentapetalae</taxon>
        <taxon>rosids</taxon>
        <taxon>fabids</taxon>
        <taxon>Fabales</taxon>
        <taxon>Fabaceae</taxon>
        <taxon>Papilionoideae</taxon>
        <taxon>50 kb inversion clade</taxon>
        <taxon>NPAAA clade</taxon>
        <taxon>indigoferoid/millettioid clade</taxon>
        <taxon>Phaseoleae</taxon>
        <taxon>Cajanus</taxon>
    </lineage>
</organism>
<dbReference type="SUPFAM" id="SSF56672">
    <property type="entry name" value="DNA/RNA polymerases"/>
    <property type="match status" value="1"/>
</dbReference>
<dbReference type="AlphaFoldDB" id="A0A151S3Q3"/>
<dbReference type="PANTHER" id="PTHR33116:SF70">
    <property type="entry name" value="NON-LTR RETROELEMENT REVERSE TRANSCRIPTASE-LIKE PROTEIN"/>
    <property type="match status" value="1"/>
</dbReference>
<evidence type="ECO:0000313" key="2">
    <source>
        <dbReference type="EMBL" id="KYP49443.1"/>
    </source>
</evidence>
<sequence>MSLCCFIHSCEQELRKIYEINATLITLIPKVNNVVSLKQMRPISLYNVYYKVITKVLASRRRKVMEGLVSPNQCSFVPHRQTTDNIIITQEVIHSMKNRSRKKGWMAIKIDLEKAYDRLKWKFIKDTLEDIGLPQQFVEMVWACISTPSMSMLWNGEKLEDFTPSKGIRQGDPLSPYLFVLCMERVFHLIEIAVIHKLWKPIKLSKGGPPLSCLAFADDLILFSEASMDQVEIIQQCLDIFCGSLGQKVSLEKTRIFFSKNVGWAVKNEISNAFGFQRTDNLGKYLGVSIHHDRVNRRLLRSVKDKVNQRLNSWKTRNLSVTGRLTLTKSVLAAIPSYTMQTVFFPDSFVMKLTGLRKVHVKAWQKIYKPKDERGLGMREMRLVNKCFMMKNCWTICSQPSKLWVQVLRDKYKCGNASVPNIEKKSRASNAWKGICDARSSVQPFIAWNVGDGTQVQFWKDRWLPSRTCLLEVALEPVLEHERGKFVSEYITEEGLWNLNNIRFLLPMSAWFEVIGSAPPSIEVDPNVMVWGGSPTGAFSIKSAYNTI</sequence>
<accession>A0A151S3Q3</accession>
<name>A0A151S3Q3_CAJCA</name>
<keyword evidence="3" id="KW-1185">Reference proteome</keyword>
<feature type="domain" description="Reverse transcriptase" evidence="1">
    <location>
        <begin position="9"/>
        <end position="290"/>
    </location>
</feature>
<dbReference type="Proteomes" id="UP000075243">
    <property type="component" value="Unassembled WGS sequence"/>
</dbReference>
<dbReference type="EMBL" id="KQ483476">
    <property type="protein sequence ID" value="KYP49443.1"/>
    <property type="molecule type" value="Genomic_DNA"/>
</dbReference>
<evidence type="ECO:0000313" key="3">
    <source>
        <dbReference type="Proteomes" id="UP000075243"/>
    </source>
</evidence>
<dbReference type="Pfam" id="PF00078">
    <property type="entry name" value="RVT_1"/>
    <property type="match status" value="1"/>
</dbReference>
<dbReference type="PANTHER" id="PTHR33116">
    <property type="entry name" value="REVERSE TRANSCRIPTASE ZINC-BINDING DOMAIN-CONTAINING PROTEIN-RELATED-RELATED"/>
    <property type="match status" value="1"/>
</dbReference>
<dbReference type="STRING" id="3821.A0A151S3Q3"/>
<dbReference type="CDD" id="cd01650">
    <property type="entry name" value="RT_nLTR_like"/>
    <property type="match status" value="1"/>
</dbReference>
<protein>
    <submittedName>
        <fullName evidence="2">Retrovirus-related Pol polyprotein LINE-1</fullName>
    </submittedName>
</protein>
<gene>
    <name evidence="2" type="ORF">KK1_028788</name>
</gene>
<dbReference type="InterPro" id="IPR043502">
    <property type="entry name" value="DNA/RNA_pol_sf"/>
</dbReference>
<dbReference type="PROSITE" id="PS50878">
    <property type="entry name" value="RT_POL"/>
    <property type="match status" value="1"/>
</dbReference>
<reference evidence="2" key="1">
    <citation type="journal article" date="2012" name="Nat. Biotechnol.">
        <title>Draft genome sequence of pigeonpea (Cajanus cajan), an orphan legume crop of resource-poor farmers.</title>
        <authorList>
            <person name="Varshney R.K."/>
            <person name="Chen W."/>
            <person name="Li Y."/>
            <person name="Bharti A.K."/>
            <person name="Saxena R.K."/>
            <person name="Schlueter J.A."/>
            <person name="Donoghue M.T."/>
            <person name="Azam S."/>
            <person name="Fan G."/>
            <person name="Whaley A.M."/>
            <person name="Farmer A.D."/>
            <person name="Sheridan J."/>
            <person name="Iwata A."/>
            <person name="Tuteja R."/>
            <person name="Penmetsa R.V."/>
            <person name="Wu W."/>
            <person name="Upadhyaya H.D."/>
            <person name="Yang S.P."/>
            <person name="Shah T."/>
            <person name="Saxena K.B."/>
            <person name="Michael T."/>
            <person name="McCombie W.R."/>
            <person name="Yang B."/>
            <person name="Zhang G."/>
            <person name="Yang H."/>
            <person name="Wang J."/>
            <person name="Spillane C."/>
            <person name="Cook D.R."/>
            <person name="May G.D."/>
            <person name="Xu X."/>
            <person name="Jackson S.A."/>
        </authorList>
    </citation>
    <scope>NUCLEOTIDE SEQUENCE [LARGE SCALE GENOMIC DNA]</scope>
</reference>
<proteinExistence type="predicted"/>